<feature type="chain" id="PRO_5040425806" evidence="1">
    <location>
        <begin position="20"/>
        <end position="314"/>
    </location>
</feature>
<dbReference type="AlphaFoldDB" id="A0A9P9BVG6"/>
<reference evidence="2" key="1">
    <citation type="journal article" date="2021" name="Nat. Commun.">
        <title>Genetic determinants of endophytism in the Arabidopsis root mycobiome.</title>
        <authorList>
            <person name="Mesny F."/>
            <person name="Miyauchi S."/>
            <person name="Thiergart T."/>
            <person name="Pickel B."/>
            <person name="Atanasova L."/>
            <person name="Karlsson M."/>
            <person name="Huettel B."/>
            <person name="Barry K.W."/>
            <person name="Haridas S."/>
            <person name="Chen C."/>
            <person name="Bauer D."/>
            <person name="Andreopoulos W."/>
            <person name="Pangilinan J."/>
            <person name="LaButti K."/>
            <person name="Riley R."/>
            <person name="Lipzen A."/>
            <person name="Clum A."/>
            <person name="Drula E."/>
            <person name="Henrissat B."/>
            <person name="Kohler A."/>
            <person name="Grigoriev I.V."/>
            <person name="Martin F.M."/>
            <person name="Hacquard S."/>
        </authorList>
    </citation>
    <scope>NUCLEOTIDE SEQUENCE</scope>
    <source>
        <strain evidence="2">MPI-CAGE-CH-0230</strain>
    </source>
</reference>
<sequence>MRSLTFFALLAPAVGLVAASPLELRAGLLEPRADPFCGAVQKAVTLLKQQAAATKYCVSYLSITTPAAVVVPTTVTVTTTPITALPTDNPCFVNAKAPAPQVAAKPRRALIHASDDAKSPHEKHSASQHEERAVAKPAPFAAFNAAAVISSACKCLSILTPATPTIYDTTYATPTVYSDKFAIYDGAGRYLQYSLGSETPFYFAGSDLGAATTWQLYAPMRCWVTHWDPDPNFQKPVLISGDPSVVKFSGPIDSDGLSGQGTLHADGTAKLAFSGYSSGIARFTLSTSNNIWTVTQNSDANQQYLDLYARAVAV</sequence>
<evidence type="ECO:0000256" key="1">
    <source>
        <dbReference type="SAM" id="SignalP"/>
    </source>
</evidence>
<keyword evidence="1" id="KW-0732">Signal</keyword>
<dbReference type="Proteomes" id="UP000756346">
    <property type="component" value="Unassembled WGS sequence"/>
</dbReference>
<protein>
    <submittedName>
        <fullName evidence="2">Uncharacterized protein</fullName>
    </submittedName>
</protein>
<accession>A0A9P9BVG6</accession>
<name>A0A9P9BVG6_9PEZI</name>
<feature type="signal peptide" evidence="1">
    <location>
        <begin position="1"/>
        <end position="19"/>
    </location>
</feature>
<proteinExistence type="predicted"/>
<dbReference type="GeneID" id="70187295"/>
<evidence type="ECO:0000313" key="3">
    <source>
        <dbReference type="Proteomes" id="UP000756346"/>
    </source>
</evidence>
<organism evidence="2 3">
    <name type="scientific">Microdochium trichocladiopsis</name>
    <dbReference type="NCBI Taxonomy" id="1682393"/>
    <lineage>
        <taxon>Eukaryota</taxon>
        <taxon>Fungi</taxon>
        <taxon>Dikarya</taxon>
        <taxon>Ascomycota</taxon>
        <taxon>Pezizomycotina</taxon>
        <taxon>Sordariomycetes</taxon>
        <taxon>Xylariomycetidae</taxon>
        <taxon>Xylariales</taxon>
        <taxon>Microdochiaceae</taxon>
        <taxon>Microdochium</taxon>
    </lineage>
</organism>
<evidence type="ECO:0000313" key="2">
    <source>
        <dbReference type="EMBL" id="KAH7039717.1"/>
    </source>
</evidence>
<comment type="caution">
    <text evidence="2">The sequence shown here is derived from an EMBL/GenBank/DDBJ whole genome shotgun (WGS) entry which is preliminary data.</text>
</comment>
<dbReference type="RefSeq" id="XP_046017772.1">
    <property type="nucleotide sequence ID" value="XM_046157749.1"/>
</dbReference>
<gene>
    <name evidence="2" type="ORF">B0I36DRAFT_357114</name>
</gene>
<keyword evidence="3" id="KW-1185">Reference proteome</keyword>
<dbReference type="EMBL" id="JAGTJQ010000001">
    <property type="protein sequence ID" value="KAH7039717.1"/>
    <property type="molecule type" value="Genomic_DNA"/>
</dbReference>